<dbReference type="SUPFAM" id="SSF51735">
    <property type="entry name" value="NAD(P)-binding Rossmann-fold domains"/>
    <property type="match status" value="1"/>
</dbReference>
<dbReference type="Gene3D" id="1.10.1040.10">
    <property type="entry name" value="N-(1-d-carboxylethyl)-l-norvaline Dehydrogenase, domain 2"/>
    <property type="match status" value="1"/>
</dbReference>
<dbReference type="InterPro" id="IPR036291">
    <property type="entry name" value="NAD(P)-bd_dom_sf"/>
</dbReference>
<evidence type="ECO:0000256" key="1">
    <source>
        <dbReference type="ARBA" id="ARBA00023002"/>
    </source>
</evidence>
<dbReference type="Gene3D" id="3.40.50.720">
    <property type="entry name" value="NAD(P)-binding Rossmann-like Domain"/>
    <property type="match status" value="1"/>
</dbReference>
<dbReference type="InterPro" id="IPR013131">
    <property type="entry name" value="Mannitol_DH_N"/>
</dbReference>
<gene>
    <name evidence="4" type="primary">yeiQ</name>
    <name evidence="4" type="ORF">CNECB9_4140030</name>
</gene>
<evidence type="ECO:0000259" key="2">
    <source>
        <dbReference type="Pfam" id="PF01232"/>
    </source>
</evidence>
<dbReference type="EMBL" id="FMSH01000351">
    <property type="protein sequence ID" value="SCU82454.1"/>
    <property type="molecule type" value="Genomic_DNA"/>
</dbReference>
<evidence type="ECO:0000313" key="4">
    <source>
        <dbReference type="EMBL" id="SCU82454.1"/>
    </source>
</evidence>
<keyword evidence="1 4" id="KW-0560">Oxidoreductase</keyword>
<dbReference type="PRINTS" id="PR00084">
    <property type="entry name" value="MTLDHDRGNASE"/>
</dbReference>
<dbReference type="InterPro" id="IPR000669">
    <property type="entry name" value="Mannitol_DH"/>
</dbReference>
<organism evidence="4">
    <name type="scientific">Cupriavidus necator</name>
    <name type="common">Alcaligenes eutrophus</name>
    <name type="synonym">Ralstonia eutropha</name>
    <dbReference type="NCBI Taxonomy" id="106590"/>
    <lineage>
        <taxon>Bacteria</taxon>
        <taxon>Pseudomonadati</taxon>
        <taxon>Pseudomonadota</taxon>
        <taxon>Betaproteobacteria</taxon>
        <taxon>Burkholderiales</taxon>
        <taxon>Burkholderiaceae</taxon>
        <taxon>Cupriavidus</taxon>
    </lineage>
</organism>
<sequence>MQPTSATAARHQLLSQEALLKVRAGVERPRYDRSGLGRGIVHLGLGAFHRAHQALYTEAALAQGDSRWGIIGVSLRSPATGNTLQAQDHLYSVTERHGDASHTRIVGAVVASLYAPQALQQVIDAIADPAVSVVTSTVTEKGYSQHPSTNGLDLSDQDIRHDLANPERPRSTLGILAAGIRRRPRGAPLSVVCCDNMAGNGDTLRRLLTQFAQLSDPELARRIDDNIALPNSMVDRIVPAASTASLDLASRHLGVRDEAAVVCEPFTQWVIEDHFAGPRPAWEAGGALLTTDVRPYQAMKLRLLNGTHSAMAYAGQLCGLASIADVMAHPAAAEFAQGVMEDLRATVAAPPGYDVDRYCRELLHRFENTALAHLTAQIATDGTQKIPVRWLPALRESCSAGIERPFLERALAMWLHYLRTGRSDCGEVLAISDPGAAALADRLRSAGCDADAVHQALGHAAVFGTTPWPAPLAARLAAYLAVLANRGAAALLSMPPGQ</sequence>
<dbReference type="PANTHER" id="PTHR43362">
    <property type="entry name" value="MANNITOL DEHYDROGENASE DSF1-RELATED"/>
    <property type="match status" value="1"/>
</dbReference>
<dbReference type="PANTHER" id="PTHR43362:SF1">
    <property type="entry name" value="MANNITOL DEHYDROGENASE 2-RELATED"/>
    <property type="match status" value="1"/>
</dbReference>
<dbReference type="EC" id="1.-.-.-" evidence="4"/>
<feature type="domain" description="Mannitol dehydrogenase N-terminal" evidence="2">
    <location>
        <begin position="39"/>
        <end position="283"/>
    </location>
</feature>
<dbReference type="AlphaFoldDB" id="A0A1K0JFE2"/>
<dbReference type="InterPro" id="IPR013118">
    <property type="entry name" value="Mannitol_DH_C"/>
</dbReference>
<reference evidence="4" key="1">
    <citation type="submission" date="2016-09" db="EMBL/GenBank/DDBJ databases">
        <authorList>
            <person name="Capua I."/>
            <person name="De Benedictis P."/>
            <person name="Joannis T."/>
            <person name="Lombin L.H."/>
            <person name="Cattoli G."/>
        </authorList>
    </citation>
    <scope>NUCLEOTIDE SEQUENCE</scope>
    <source>
        <strain evidence="4">B9</strain>
    </source>
</reference>
<dbReference type="InterPro" id="IPR008927">
    <property type="entry name" value="6-PGluconate_DH-like_C_sf"/>
</dbReference>
<dbReference type="Pfam" id="PF08125">
    <property type="entry name" value="Mannitol_dh_C"/>
    <property type="match status" value="1"/>
</dbReference>
<dbReference type="SUPFAM" id="SSF48179">
    <property type="entry name" value="6-phosphogluconate dehydrogenase C-terminal domain-like"/>
    <property type="match status" value="1"/>
</dbReference>
<evidence type="ECO:0000259" key="3">
    <source>
        <dbReference type="Pfam" id="PF08125"/>
    </source>
</evidence>
<dbReference type="InterPro" id="IPR013328">
    <property type="entry name" value="6PGD_dom2"/>
</dbReference>
<dbReference type="InterPro" id="IPR050988">
    <property type="entry name" value="Mannitol_DH/Oxidoreductase"/>
</dbReference>
<dbReference type="GO" id="GO:0016616">
    <property type="term" value="F:oxidoreductase activity, acting on the CH-OH group of donors, NAD or NADP as acceptor"/>
    <property type="evidence" value="ECO:0007669"/>
    <property type="project" value="TreeGrafter"/>
</dbReference>
<feature type="domain" description="Mannitol dehydrogenase C-terminal" evidence="3">
    <location>
        <begin position="292"/>
        <end position="464"/>
    </location>
</feature>
<dbReference type="RefSeq" id="WP_340527413.1">
    <property type="nucleotide sequence ID" value="NZ_FMSH01000351.1"/>
</dbReference>
<accession>A0A1K0JFE2</accession>
<name>A0A1K0JFE2_CUPNE</name>
<dbReference type="Pfam" id="PF01232">
    <property type="entry name" value="Mannitol_dh"/>
    <property type="match status" value="1"/>
</dbReference>
<protein>
    <submittedName>
        <fullName evidence="4">Uncharacterized oxidoreductase YeiQ</fullName>
        <ecNumber evidence="4">1.-.-.-</ecNumber>
    </submittedName>
</protein>
<proteinExistence type="predicted"/>